<dbReference type="RefSeq" id="WP_123233237.1">
    <property type="nucleotide sequence ID" value="NZ_RJSG01000002.1"/>
</dbReference>
<evidence type="ECO:0000256" key="2">
    <source>
        <dbReference type="SAM" id="SignalP"/>
    </source>
</evidence>
<feature type="chain" id="PRO_5018321284" evidence="2">
    <location>
        <begin position="20"/>
        <end position="512"/>
    </location>
</feature>
<protein>
    <submittedName>
        <fullName evidence="3">Uncharacterized protein</fullName>
    </submittedName>
</protein>
<dbReference type="SUPFAM" id="SSF50998">
    <property type="entry name" value="Quinoprotein alcohol dehydrogenase-like"/>
    <property type="match status" value="1"/>
</dbReference>
<dbReference type="InterPro" id="IPR011047">
    <property type="entry name" value="Quinoprotein_ADH-like_sf"/>
</dbReference>
<name>A0A3N0DTB8_9ACTN</name>
<keyword evidence="2" id="KW-0732">Signal</keyword>
<sequence length="512" mass="53754">MRRLLTVLSLLLAASLATALPSAFGVAAIPIPSDPRDALLQPFVGAPSTAQPLPLQHVPQHPFMAANDSSNLHNDAYQTDAYNRPGPIGKNLKVKSTLFVADCGSVTFDKLGRIVTVCVSPTGATLRLMNPTTLATIASYNLPARKNVGSFSFQNFSGGGYFYLDNLDRAVVSTFTGHIFTIKVSGNTLTKVRDVDVSAVAQGSGIQSALPDWHNNLWFVTVSGKVGFVTPGGVVRSMSLPTGETIANSFAMDESGGVFIVSTAALYRFDVKNGQPSVTWRQPYDNGSRVKPGQVSQGSGTTPTLIGSASAAGGGSIAITDNADPKMNVLVFRRGKAGPGPVLCKQPIFADDLGSDENSLVSVPGGLIAENNYGYEGPIPKDVTLRSPDTEPGVVKVAVDYANGGCHIAWENDQVRVPTVVSKADLATGLLYTYTHPSAAELPWKALPLPNALAPETWFFTALDLRTGKQVFSKLVGSNLGFNNNYAPVSIGPDGAAYVGTLGGLVRIADGS</sequence>
<dbReference type="OrthoDB" id="3276947at2"/>
<feature type="region of interest" description="Disordered" evidence="1">
    <location>
        <begin position="280"/>
        <end position="307"/>
    </location>
</feature>
<dbReference type="Proteomes" id="UP000277094">
    <property type="component" value="Unassembled WGS sequence"/>
</dbReference>
<evidence type="ECO:0000256" key="1">
    <source>
        <dbReference type="SAM" id="MobiDB-lite"/>
    </source>
</evidence>
<evidence type="ECO:0000313" key="3">
    <source>
        <dbReference type="EMBL" id="RNL78736.1"/>
    </source>
</evidence>
<feature type="compositionally biased region" description="Polar residues" evidence="1">
    <location>
        <begin position="294"/>
        <end position="305"/>
    </location>
</feature>
<gene>
    <name evidence="3" type="ORF">EFL95_06565</name>
</gene>
<feature type="signal peptide" evidence="2">
    <location>
        <begin position="1"/>
        <end position="19"/>
    </location>
</feature>
<organism evidence="3 4">
    <name type="scientific">Nocardioides marmorisolisilvae</name>
    <dbReference type="NCBI Taxonomy" id="1542737"/>
    <lineage>
        <taxon>Bacteria</taxon>
        <taxon>Bacillati</taxon>
        <taxon>Actinomycetota</taxon>
        <taxon>Actinomycetes</taxon>
        <taxon>Propionibacteriales</taxon>
        <taxon>Nocardioidaceae</taxon>
        <taxon>Nocardioides</taxon>
    </lineage>
</organism>
<dbReference type="AlphaFoldDB" id="A0A3N0DTB8"/>
<accession>A0A3N0DTB8</accession>
<comment type="caution">
    <text evidence="3">The sequence shown here is derived from an EMBL/GenBank/DDBJ whole genome shotgun (WGS) entry which is preliminary data.</text>
</comment>
<keyword evidence="4" id="KW-1185">Reference proteome</keyword>
<dbReference type="EMBL" id="RJSG01000002">
    <property type="protein sequence ID" value="RNL78736.1"/>
    <property type="molecule type" value="Genomic_DNA"/>
</dbReference>
<evidence type="ECO:0000313" key="4">
    <source>
        <dbReference type="Proteomes" id="UP000277094"/>
    </source>
</evidence>
<proteinExistence type="predicted"/>
<reference evidence="3 4" key="1">
    <citation type="submission" date="2018-11" db="EMBL/GenBank/DDBJ databases">
        <authorList>
            <person name="Li F."/>
        </authorList>
    </citation>
    <scope>NUCLEOTIDE SEQUENCE [LARGE SCALE GENOMIC DNA]</scope>
    <source>
        <strain evidence="3 4">KIS18-7</strain>
    </source>
</reference>